<dbReference type="Gene3D" id="3.50.50.60">
    <property type="entry name" value="FAD/NAD(P)-binding domain"/>
    <property type="match status" value="1"/>
</dbReference>
<evidence type="ECO:0000259" key="6">
    <source>
        <dbReference type="Pfam" id="PF07976"/>
    </source>
</evidence>
<evidence type="ECO:0000256" key="2">
    <source>
        <dbReference type="ARBA" id="ARBA00022630"/>
    </source>
</evidence>
<sequence length="592" mass="66320">MVQRVDVLICGSGSAGLCAALWLARSGINFKILDKRSERMTRGQADGVQCRTVEIFESFGVAEDLLRDAYHVLEVVFWESNGKGSITRTGRTADTAPGISHQPHVILNQARLNGILLDLMARSNGQDVEYGYEVKEVRIDSAKTSTKDEYPVTVTTEKDGKTEIFEAKYVLGCDGAHSTVRRSLGYKMIGDSTDAVWGVMDIYPRTNFPDIRKKALLYSDHGNLLIIPREGGSLVRFYVKLPDGRIAKNVKLEDVHDTARRIFQGYDMEFADTYWWSAYSIGQRLVDHFSKDDRVFLTGDACHTHAPKAGQGMNVSLQDGYNIGWKLAAVLNGRASPDLLKTYSLERQKVASDLIDFDRNFMKLFSQEVKHEDQTNANLVVRQFVATGPFTAGITAKYNDSEITFAARSKPDLAVNLHVGMRFPSAQVVRLCDARAMQLQRALPSDGRWRLVIFAGDIRDLNSAKKLDSLAKFLSSQKGLVQKFTREGDDIDSFIDPVVVLHGARAEIEQEHIPSYFQPVTSPWGVRDLHKIFIDDESYNSGHGKAYEAYGVDVQKGALAIVRPDQYISMVISLEDYDEIDRFFNGFARPQN</sequence>
<organism evidence="7">
    <name type="scientific">Mytilinidion resinicola</name>
    <dbReference type="NCBI Taxonomy" id="574789"/>
    <lineage>
        <taxon>Eukaryota</taxon>
        <taxon>Fungi</taxon>
        <taxon>Dikarya</taxon>
        <taxon>Ascomycota</taxon>
        <taxon>Pezizomycotina</taxon>
        <taxon>Dothideomycetes</taxon>
        <taxon>Pleosporomycetidae</taxon>
        <taxon>Mytilinidiales</taxon>
        <taxon>Mytilinidiaceae</taxon>
        <taxon>Mytilinidion</taxon>
    </lineage>
</organism>
<dbReference type="SUPFAM" id="SSF54373">
    <property type="entry name" value="FAD-linked reductases, C-terminal domain"/>
    <property type="match status" value="1"/>
</dbReference>
<dbReference type="Proteomes" id="UP000504636">
    <property type="component" value="Unplaced"/>
</dbReference>
<dbReference type="PRINTS" id="PR00420">
    <property type="entry name" value="RNGMNOXGNASE"/>
</dbReference>
<reference evidence="9" key="2">
    <citation type="submission" date="2020-04" db="EMBL/GenBank/DDBJ databases">
        <authorList>
            <consortium name="NCBI Genome Project"/>
        </authorList>
    </citation>
    <scope>NUCLEOTIDE SEQUENCE</scope>
    <source>
        <strain evidence="9">CBS 304.34</strain>
    </source>
</reference>
<dbReference type="NCBIfam" id="NF006144">
    <property type="entry name" value="PRK08294.1"/>
    <property type="match status" value="1"/>
</dbReference>
<reference evidence="7 9" key="1">
    <citation type="journal article" date="2020" name="Stud. Mycol.">
        <title>101 Dothideomycetes genomes: a test case for predicting lifestyles and emergence of pathogens.</title>
        <authorList>
            <person name="Haridas S."/>
            <person name="Albert R."/>
            <person name="Binder M."/>
            <person name="Bloem J."/>
            <person name="Labutti K."/>
            <person name="Salamov A."/>
            <person name="Andreopoulos B."/>
            <person name="Baker S."/>
            <person name="Barry K."/>
            <person name="Bills G."/>
            <person name="Bluhm B."/>
            <person name="Cannon C."/>
            <person name="Castanera R."/>
            <person name="Culley D."/>
            <person name="Daum C."/>
            <person name="Ezra D."/>
            <person name="Gonzalez J."/>
            <person name="Henrissat B."/>
            <person name="Kuo A."/>
            <person name="Liang C."/>
            <person name="Lipzen A."/>
            <person name="Lutzoni F."/>
            <person name="Magnuson J."/>
            <person name="Mondo S."/>
            <person name="Nolan M."/>
            <person name="Ohm R."/>
            <person name="Pangilinan J."/>
            <person name="Park H.-J."/>
            <person name="Ramirez L."/>
            <person name="Alfaro M."/>
            <person name="Sun H."/>
            <person name="Tritt A."/>
            <person name="Yoshinaga Y."/>
            <person name="Zwiers L.-H."/>
            <person name="Turgeon B."/>
            <person name="Goodwin S."/>
            <person name="Spatafora J."/>
            <person name="Crous P."/>
            <person name="Grigoriev I."/>
        </authorList>
    </citation>
    <scope>NUCLEOTIDE SEQUENCE</scope>
    <source>
        <strain evidence="7 9">CBS 304.34</strain>
    </source>
</reference>
<evidence type="ECO:0000256" key="4">
    <source>
        <dbReference type="ARBA" id="ARBA00023002"/>
    </source>
</evidence>
<dbReference type="Pfam" id="PF01494">
    <property type="entry name" value="FAD_binding_3"/>
    <property type="match status" value="1"/>
</dbReference>
<dbReference type="InterPro" id="IPR038220">
    <property type="entry name" value="PHOX_C_sf"/>
</dbReference>
<dbReference type="Pfam" id="PF07976">
    <property type="entry name" value="Phe_hydrox_dim"/>
    <property type="match status" value="1"/>
</dbReference>
<proteinExistence type="inferred from homology"/>
<dbReference type="InterPro" id="IPR036249">
    <property type="entry name" value="Thioredoxin-like_sf"/>
</dbReference>
<dbReference type="PANTHER" id="PTHR43004:SF10">
    <property type="entry name" value="2-MONOOXYGENASE, PUTATIVE (AFU_ORTHOLOGUE AFUA_6G11480)-RELATED"/>
    <property type="match status" value="1"/>
</dbReference>
<dbReference type="PANTHER" id="PTHR43004">
    <property type="entry name" value="TRK SYSTEM POTASSIUM UPTAKE PROTEIN"/>
    <property type="match status" value="1"/>
</dbReference>
<keyword evidence="4" id="KW-0560">Oxidoreductase</keyword>
<dbReference type="InterPro" id="IPR002938">
    <property type="entry name" value="FAD-bd"/>
</dbReference>
<evidence type="ECO:0000259" key="5">
    <source>
        <dbReference type="Pfam" id="PF01494"/>
    </source>
</evidence>
<keyword evidence="8" id="KW-1185">Reference proteome</keyword>
<dbReference type="InterPro" id="IPR050641">
    <property type="entry name" value="RIFMO-like"/>
</dbReference>
<dbReference type="GO" id="GO:0071949">
    <property type="term" value="F:FAD binding"/>
    <property type="evidence" value="ECO:0007669"/>
    <property type="project" value="InterPro"/>
</dbReference>
<dbReference type="OrthoDB" id="1716816at2759"/>
<dbReference type="AlphaFoldDB" id="A0A6A6YR61"/>
<dbReference type="GeneID" id="54466332"/>
<evidence type="ECO:0000313" key="9">
    <source>
        <dbReference type="RefSeq" id="XP_033578002.1"/>
    </source>
</evidence>
<dbReference type="InterPro" id="IPR012941">
    <property type="entry name" value="Phe_hydrox_C_dim_dom"/>
</dbReference>
<dbReference type="SUPFAM" id="SSF52833">
    <property type="entry name" value="Thioredoxin-like"/>
    <property type="match status" value="1"/>
</dbReference>
<dbReference type="CDD" id="cd02979">
    <property type="entry name" value="PHOX_C"/>
    <property type="match status" value="1"/>
</dbReference>
<dbReference type="EMBL" id="MU003699">
    <property type="protein sequence ID" value="KAF2811038.1"/>
    <property type="molecule type" value="Genomic_DNA"/>
</dbReference>
<feature type="domain" description="Phenol hydroxylase-like C-terminal dimerisation" evidence="6">
    <location>
        <begin position="397"/>
        <end position="591"/>
    </location>
</feature>
<gene>
    <name evidence="7 9" type="ORF">BDZ99DRAFT_519705</name>
</gene>
<dbReference type="SUPFAM" id="SSF51905">
    <property type="entry name" value="FAD/NAD(P)-binding domain"/>
    <property type="match status" value="1"/>
</dbReference>
<feature type="domain" description="FAD-binding" evidence="5">
    <location>
        <begin position="4"/>
        <end position="357"/>
    </location>
</feature>
<evidence type="ECO:0000313" key="7">
    <source>
        <dbReference type="EMBL" id="KAF2811038.1"/>
    </source>
</evidence>
<evidence type="ECO:0000313" key="8">
    <source>
        <dbReference type="Proteomes" id="UP000504636"/>
    </source>
</evidence>
<accession>A0A6A6YR61</accession>
<keyword evidence="2" id="KW-0285">Flavoprotein</keyword>
<dbReference type="InterPro" id="IPR036188">
    <property type="entry name" value="FAD/NAD-bd_sf"/>
</dbReference>
<name>A0A6A6YR61_9PEZI</name>
<evidence type="ECO:0000256" key="1">
    <source>
        <dbReference type="ARBA" id="ARBA00007801"/>
    </source>
</evidence>
<keyword evidence="3" id="KW-0274">FAD</keyword>
<dbReference type="Gene3D" id="3.30.9.10">
    <property type="entry name" value="D-Amino Acid Oxidase, subunit A, domain 2"/>
    <property type="match status" value="1"/>
</dbReference>
<dbReference type="Gene3D" id="3.40.30.20">
    <property type="match status" value="1"/>
</dbReference>
<dbReference type="GO" id="GO:0016709">
    <property type="term" value="F:oxidoreductase activity, acting on paired donors, with incorporation or reduction of molecular oxygen, NAD(P)H as one donor, and incorporation of one atom of oxygen"/>
    <property type="evidence" value="ECO:0007669"/>
    <property type="project" value="UniProtKB-ARBA"/>
</dbReference>
<protein>
    <submittedName>
        <fullName evidence="7 9">2-polyprenyl-6-methoxyphenol hydroxylase</fullName>
    </submittedName>
</protein>
<evidence type="ECO:0000256" key="3">
    <source>
        <dbReference type="ARBA" id="ARBA00022827"/>
    </source>
</evidence>
<reference evidence="9" key="3">
    <citation type="submission" date="2025-04" db="UniProtKB">
        <authorList>
            <consortium name="RefSeq"/>
        </authorList>
    </citation>
    <scope>IDENTIFICATION</scope>
    <source>
        <strain evidence="9">CBS 304.34</strain>
    </source>
</reference>
<comment type="similarity">
    <text evidence="1">Belongs to the PheA/TfdB FAD monooxygenase family.</text>
</comment>
<dbReference type="RefSeq" id="XP_033578002.1">
    <property type="nucleotide sequence ID" value="XM_033725439.1"/>
</dbReference>